<dbReference type="InterPro" id="IPR050114">
    <property type="entry name" value="UPF0173_UPF0282_UlaG_hydrolase"/>
</dbReference>
<dbReference type="InterPro" id="IPR036866">
    <property type="entry name" value="RibonucZ/Hydroxyglut_hydro"/>
</dbReference>
<protein>
    <recommendedName>
        <fullName evidence="4">MBL fold metallo-hydrolase</fullName>
    </recommendedName>
</protein>
<dbReference type="PANTHER" id="PTHR43546:SF3">
    <property type="entry name" value="UPF0173 METAL-DEPENDENT HYDROLASE MJ1163"/>
    <property type="match status" value="1"/>
</dbReference>
<dbReference type="Pfam" id="PF13483">
    <property type="entry name" value="Lactamase_B_3"/>
    <property type="match status" value="1"/>
</dbReference>
<evidence type="ECO:0000256" key="1">
    <source>
        <dbReference type="SAM" id="MobiDB-lite"/>
    </source>
</evidence>
<evidence type="ECO:0008006" key="4">
    <source>
        <dbReference type="Google" id="ProtNLM"/>
    </source>
</evidence>
<evidence type="ECO:0000313" key="3">
    <source>
        <dbReference type="Proteomes" id="UP000092596"/>
    </source>
</evidence>
<dbReference type="Proteomes" id="UP000092596">
    <property type="component" value="Chromosome"/>
</dbReference>
<feature type="compositionally biased region" description="Basic and acidic residues" evidence="1">
    <location>
        <begin position="220"/>
        <end position="233"/>
    </location>
</feature>
<sequence>MEITHFGHSALLLTYAGEGRADAYRVLFDPGNLSDPLVAGLEGLDAIAVSHQHPDHAHPPYLEKLFENNPEAAILLEPQTATLLGEVDETSRFRERFTALAPGGRATVGNSHVTIRAAGGAHATIHPAIPPVGNVAFIVEAPGEQTFAHTGDSLVPHPELIGAHVLSFPVVAPWSKMQETIDFLRIVKPDVAIPVHDGVASAAGRAIYLKQSSAYSPDSCEVRDWPRGTEPGEGRVLSFPRSTREAR</sequence>
<dbReference type="AlphaFoldDB" id="A0A1B0ZGR1"/>
<evidence type="ECO:0000313" key="2">
    <source>
        <dbReference type="EMBL" id="ANP27128.1"/>
    </source>
</evidence>
<dbReference type="EMBL" id="CP012117">
    <property type="protein sequence ID" value="ANP27128.1"/>
    <property type="molecule type" value="Genomic_DNA"/>
</dbReference>
<proteinExistence type="predicted"/>
<name>A0A1B0ZGR1_9MICO</name>
<dbReference type="PANTHER" id="PTHR43546">
    <property type="entry name" value="UPF0173 METAL-DEPENDENT HYDROLASE MJ1163-RELATED"/>
    <property type="match status" value="1"/>
</dbReference>
<dbReference type="STRING" id="1630135.DAD186_05730"/>
<dbReference type="Gene3D" id="3.60.15.10">
    <property type="entry name" value="Ribonuclease Z/Hydroxyacylglutathione hydrolase-like"/>
    <property type="match status" value="1"/>
</dbReference>
<organism evidence="2 3">
    <name type="scientific">Dermabacter vaginalis</name>
    <dbReference type="NCBI Taxonomy" id="1630135"/>
    <lineage>
        <taxon>Bacteria</taxon>
        <taxon>Bacillati</taxon>
        <taxon>Actinomycetota</taxon>
        <taxon>Actinomycetes</taxon>
        <taxon>Micrococcales</taxon>
        <taxon>Dermabacteraceae</taxon>
        <taxon>Dermabacter</taxon>
    </lineage>
</organism>
<feature type="region of interest" description="Disordered" evidence="1">
    <location>
        <begin position="216"/>
        <end position="247"/>
    </location>
</feature>
<dbReference type="SUPFAM" id="SSF56281">
    <property type="entry name" value="Metallo-hydrolase/oxidoreductase"/>
    <property type="match status" value="1"/>
</dbReference>
<dbReference type="KEGG" id="dva:DAD186_05730"/>
<gene>
    <name evidence="2" type="ORF">DAD186_05730</name>
</gene>
<dbReference type="RefSeq" id="WP_065247412.1">
    <property type="nucleotide sequence ID" value="NZ_CP012117.1"/>
</dbReference>
<accession>A0A1B0ZGR1</accession>
<reference evidence="2 3" key="1">
    <citation type="submission" date="2015-06" db="EMBL/GenBank/DDBJ databases">
        <title>Investigation of pathophysiology for high-risk pregnancy and development of treatment modality based on it.</title>
        <authorList>
            <person name="Kim B.-C."/>
            <person name="Lim S."/>
        </authorList>
    </citation>
    <scope>NUCLEOTIDE SEQUENCE [LARGE SCALE GENOMIC DNA]</scope>
    <source>
        <strain evidence="2 3">AD1-86</strain>
    </source>
</reference>